<proteinExistence type="predicted"/>
<dbReference type="RefSeq" id="WP_335425552.1">
    <property type="nucleotide sequence ID" value="NZ_JBALHR010000031.1"/>
</dbReference>
<comment type="caution">
    <text evidence="1">The sequence shown here is derived from an EMBL/GenBank/DDBJ whole genome shotgun (WGS) entry which is preliminary data.</text>
</comment>
<protein>
    <recommendedName>
        <fullName evidence="3">DUF3168 domain-containing protein</fullName>
    </recommendedName>
</protein>
<dbReference type="Pfam" id="PF23840">
    <property type="entry name" value="Phage_tail_terminator"/>
    <property type="match status" value="1"/>
</dbReference>
<gene>
    <name evidence="1" type="ORF">V6590_20385</name>
</gene>
<name>A0ABU8C1Y0_9RHOB</name>
<evidence type="ECO:0000313" key="2">
    <source>
        <dbReference type="Proteomes" id="UP001431963"/>
    </source>
</evidence>
<evidence type="ECO:0000313" key="1">
    <source>
        <dbReference type="EMBL" id="MEH7830514.1"/>
    </source>
</evidence>
<sequence>MTPEIINRLKAEVPDLKGRVYGAAALATLMKADAVPQNTPCAHVLPTGMQGHPQPTMTVGCYLQSVDHGFAVVVSLRAHDGHGERIVLDEVHPLLERVALALVGWSPIDSTGLFIFRASRLAAFARGVAIYELTFSLKHEWRIGP</sequence>
<accession>A0ABU8C1Y0</accession>
<reference evidence="1" key="1">
    <citation type="submission" date="2024-02" db="EMBL/GenBank/DDBJ databases">
        <title>Genome sequences of strain Gemmobacter sp. JM10B15.</title>
        <authorList>
            <person name="Zhang M."/>
        </authorList>
    </citation>
    <scope>NUCLEOTIDE SEQUENCE</scope>
    <source>
        <strain evidence="1">JM10B15</strain>
    </source>
</reference>
<keyword evidence="2" id="KW-1185">Reference proteome</keyword>
<evidence type="ECO:0008006" key="3">
    <source>
        <dbReference type="Google" id="ProtNLM"/>
    </source>
</evidence>
<dbReference type="Proteomes" id="UP001431963">
    <property type="component" value="Unassembled WGS sequence"/>
</dbReference>
<dbReference type="InterPro" id="IPR056912">
    <property type="entry name" value="Phage_JBD30_tail_term-like"/>
</dbReference>
<organism evidence="1 2">
    <name type="scientific">Gemmobacter denitrificans</name>
    <dbReference type="NCBI Taxonomy" id="3123040"/>
    <lineage>
        <taxon>Bacteria</taxon>
        <taxon>Pseudomonadati</taxon>
        <taxon>Pseudomonadota</taxon>
        <taxon>Alphaproteobacteria</taxon>
        <taxon>Rhodobacterales</taxon>
        <taxon>Paracoccaceae</taxon>
        <taxon>Gemmobacter</taxon>
    </lineage>
</organism>
<dbReference type="EMBL" id="JBALHR010000031">
    <property type="protein sequence ID" value="MEH7830514.1"/>
    <property type="molecule type" value="Genomic_DNA"/>
</dbReference>